<name>A0ABQ2A3R5_9BACT</name>
<protein>
    <recommendedName>
        <fullName evidence="6">T9SS type A sorting domain-containing protein</fullName>
    </recommendedName>
</protein>
<dbReference type="SUPFAM" id="SSF49899">
    <property type="entry name" value="Concanavalin A-like lectins/glucanases"/>
    <property type="match status" value="1"/>
</dbReference>
<evidence type="ECO:0000259" key="3">
    <source>
        <dbReference type="Pfam" id="PF18962"/>
    </source>
</evidence>
<dbReference type="Pfam" id="PF17963">
    <property type="entry name" value="Big_9"/>
    <property type="match status" value="1"/>
</dbReference>
<feature type="domain" description="DUF11" evidence="2">
    <location>
        <begin position="388"/>
        <end position="498"/>
    </location>
</feature>
<evidence type="ECO:0000313" key="5">
    <source>
        <dbReference type="Proteomes" id="UP000637774"/>
    </source>
</evidence>
<dbReference type="Gene3D" id="2.60.120.200">
    <property type="match status" value="1"/>
</dbReference>
<dbReference type="InterPro" id="IPR026444">
    <property type="entry name" value="Secre_tail"/>
</dbReference>
<dbReference type="Pfam" id="PF18962">
    <property type="entry name" value="Por_Secre_tail"/>
    <property type="match status" value="1"/>
</dbReference>
<reference evidence="5" key="1">
    <citation type="journal article" date="2019" name="Int. J. Syst. Evol. Microbiol.">
        <title>The Global Catalogue of Microorganisms (GCM) 10K type strain sequencing project: providing services to taxonomists for standard genome sequencing and annotation.</title>
        <authorList>
            <consortium name="The Broad Institute Genomics Platform"/>
            <consortium name="The Broad Institute Genome Sequencing Center for Infectious Disease"/>
            <person name="Wu L."/>
            <person name="Ma J."/>
        </authorList>
    </citation>
    <scope>NUCLEOTIDE SEQUENCE [LARGE SCALE GENOMIC DNA]</scope>
    <source>
        <strain evidence="5">CGMCC 1.14966</strain>
    </source>
</reference>
<feature type="compositionally biased region" description="Low complexity" evidence="1">
    <location>
        <begin position="1118"/>
        <end position="1132"/>
    </location>
</feature>
<evidence type="ECO:0000313" key="4">
    <source>
        <dbReference type="EMBL" id="GGH83702.1"/>
    </source>
</evidence>
<accession>A0ABQ2A3R5</accession>
<dbReference type="Gene3D" id="2.60.40.10">
    <property type="entry name" value="Immunoglobulins"/>
    <property type="match status" value="1"/>
</dbReference>
<dbReference type="InterPro" id="IPR001434">
    <property type="entry name" value="OmcB-like_DUF11"/>
</dbReference>
<dbReference type="InterPro" id="IPR013320">
    <property type="entry name" value="ConA-like_dom_sf"/>
</dbReference>
<feature type="region of interest" description="Disordered" evidence="1">
    <location>
        <begin position="753"/>
        <end position="776"/>
    </location>
</feature>
<dbReference type="Pfam" id="PF01345">
    <property type="entry name" value="DUF11"/>
    <property type="match status" value="1"/>
</dbReference>
<dbReference type="NCBIfam" id="TIGR04183">
    <property type="entry name" value="Por_Secre_tail"/>
    <property type="match status" value="1"/>
</dbReference>
<feature type="compositionally biased region" description="Low complexity" evidence="1">
    <location>
        <begin position="959"/>
        <end position="981"/>
    </location>
</feature>
<feature type="region of interest" description="Disordered" evidence="1">
    <location>
        <begin position="943"/>
        <end position="982"/>
    </location>
</feature>
<evidence type="ECO:0008006" key="6">
    <source>
        <dbReference type="Google" id="ProtNLM"/>
    </source>
</evidence>
<comment type="caution">
    <text evidence="4">The sequence shown here is derived from an EMBL/GenBank/DDBJ whole genome shotgun (WGS) entry which is preliminary data.</text>
</comment>
<dbReference type="EMBL" id="BMGY01000009">
    <property type="protein sequence ID" value="GGH83702.1"/>
    <property type="molecule type" value="Genomic_DNA"/>
</dbReference>
<dbReference type="Proteomes" id="UP000637774">
    <property type="component" value="Unassembled WGS sequence"/>
</dbReference>
<feature type="domain" description="Secretion system C-terminal sorting" evidence="3">
    <location>
        <begin position="1267"/>
        <end position="1327"/>
    </location>
</feature>
<sequence>MCLLLLSSFAGKAQFPVNQSFTGAPGSATNFTLGGNAILTGTSTTPGYLRLTEAIANQAGYAIFNNSFASPQGFSISFEFFSYGGTNPGADGFSVFLIDAAGTNPAVAGEFNIGASGGSLGYAQKTVAGGNATDIPGVSKGYLGIGIDEFGNYPNPTEGRIGGPGPVAQNVTLRGPGTGLANYQFLTSSGALPFAVDVATVRAQPGSADYRKAFVYVVAANGAYNVTVRIQHGNTIRTTTDSYPITTPPANLRIGFAGSTGGSTNIHEIRNLAIVSNPVAVNDLVGTNYNTPVTFSVVANDKAFGTTLNNSTVDLDPTTPAQETSFTVTGQGTFTVDANGVVTFTPVNGFAGTVTIPYTVNDLLGQMSNPGKITVVVKGADVATNVSGPASANPGSQITYTVNTTNIGSLTATNISPTLQLPAGLTIPASANYTYNSASGLVTFSQTTLAQNASVINSITFTVPVSGTTSIVATSGYTYPVGAVVADPVANNNTSTLTTTVTGPATIATACATPGKDGPGSLTSASSPNTYYPGVSISTANGASTITVGTPSGTTPVEAGDLVLVMQMQGATINTTADNVNYGTVASSTAGQYEYAKVASVSGSPITTIALTTALGNAYTTSATANQNFQVVRVPQYSSLVVNGKVTGTAWNSQTRIGGVLALDVAGSTTFSGTTPGLDMTARGFSGGGGKSYVGTVGASNTPAVYASMAAVAHGSKGEGIAGTPRYFYNGSVVTDNTAEGYATGSNNIGAPANGGGGAQDFNPATNSGNAGGGGGGNISAGGTGGFGSGSNGSGAKASGGRGVVVSATKIIMGGGGGAGSSDDGTALASSGGVGGGIIILRTGVISGAATIQANGANAPSTAATALTQGGGGGGAGGTILVLATPVTGTSALTALTASAVGGDGGTVNSGVSNGASYGPGGGGSGGVIYASSAFSAVTLTGGANGTTTDGKNQPKPDAYGATAGAAGSTNTTTQPTNTTTIGGASSCLPMLSVALSTATPNVTRDNGTPRPASYTAIVSNTGGSAQASSTTLTLDPLFTYVTAQIPTVILTAADGTVTKPNSTLTGAGTSTPVFSGITIPSGSTLRIDFSAAIAATAVNGTVYQASGNVTFTDPTRTATSATTTTPGATFASGGGTVPGTNYAAASSTLENVTIVAPLPVELTRFEAVAQRQDAVLTWSTASEKNNDYFVVERSVSGRNFTAIGTVRGQGNSTRPTDYRFTDAGAGRLVSGKVYYRLQQVDADGTLTYGPVRAVEFAASTKATAALYPNPSQNEATIDLSGLADGTYTVTVLDLAGRVLRTQHLGALASPLDLKGLPQGAYVVLVRGVGISQALPLIRN</sequence>
<evidence type="ECO:0000256" key="1">
    <source>
        <dbReference type="SAM" id="MobiDB-lite"/>
    </source>
</evidence>
<gene>
    <name evidence="4" type="ORF">GCM10011495_13920</name>
</gene>
<feature type="region of interest" description="Disordered" evidence="1">
    <location>
        <begin position="1118"/>
        <end position="1137"/>
    </location>
</feature>
<organism evidence="4 5">
    <name type="scientific">Hymenobacter frigidus</name>
    <dbReference type="NCBI Taxonomy" id="1524095"/>
    <lineage>
        <taxon>Bacteria</taxon>
        <taxon>Pseudomonadati</taxon>
        <taxon>Bacteroidota</taxon>
        <taxon>Cytophagia</taxon>
        <taxon>Cytophagales</taxon>
        <taxon>Hymenobacteraceae</taxon>
        <taxon>Hymenobacter</taxon>
    </lineage>
</organism>
<dbReference type="InterPro" id="IPR013783">
    <property type="entry name" value="Ig-like_fold"/>
</dbReference>
<evidence type="ECO:0000259" key="2">
    <source>
        <dbReference type="Pfam" id="PF01345"/>
    </source>
</evidence>
<proteinExistence type="predicted"/>
<keyword evidence="5" id="KW-1185">Reference proteome</keyword>